<dbReference type="Proteomes" id="UP000015106">
    <property type="component" value="Chromosome 3"/>
</dbReference>
<keyword evidence="3" id="KW-1185">Reference proteome</keyword>
<dbReference type="Gramene" id="TuG1812G0700002962.01.T02">
    <property type="protein sequence ID" value="TuG1812G0700002962.01.T02"/>
    <property type="gene ID" value="TuG1812G0700002962.01"/>
</dbReference>
<dbReference type="EnsemblPlants" id="TuG1812G0700002962.01.T02">
    <property type="protein sequence ID" value="TuG1812G0700002962.01.T02"/>
    <property type="gene ID" value="TuG1812G0700002962.01"/>
</dbReference>
<sequence length="77" mass="8834">MGKKRKHDQGRDDESSSSDAKRYRSCHCQNRRMLSDGMSREGFSDTLCEAVIELKDVIRVSSSLDSPENRSFSFLCR</sequence>
<feature type="region of interest" description="Disordered" evidence="1">
    <location>
        <begin position="1"/>
        <end position="24"/>
    </location>
</feature>
<reference evidence="3" key="1">
    <citation type="journal article" date="2013" name="Nature">
        <title>Draft genome of the wheat A-genome progenitor Triticum urartu.</title>
        <authorList>
            <person name="Ling H.Q."/>
            <person name="Zhao S."/>
            <person name="Liu D."/>
            <person name="Wang J."/>
            <person name="Sun H."/>
            <person name="Zhang C."/>
            <person name="Fan H."/>
            <person name="Li D."/>
            <person name="Dong L."/>
            <person name="Tao Y."/>
            <person name="Gao C."/>
            <person name="Wu H."/>
            <person name="Li Y."/>
            <person name="Cui Y."/>
            <person name="Guo X."/>
            <person name="Zheng S."/>
            <person name="Wang B."/>
            <person name="Yu K."/>
            <person name="Liang Q."/>
            <person name="Yang W."/>
            <person name="Lou X."/>
            <person name="Chen J."/>
            <person name="Feng M."/>
            <person name="Jian J."/>
            <person name="Zhang X."/>
            <person name="Luo G."/>
            <person name="Jiang Y."/>
            <person name="Liu J."/>
            <person name="Wang Z."/>
            <person name="Sha Y."/>
            <person name="Zhang B."/>
            <person name="Wu H."/>
            <person name="Tang D."/>
            <person name="Shen Q."/>
            <person name="Xue P."/>
            <person name="Zou S."/>
            <person name="Wang X."/>
            <person name="Liu X."/>
            <person name="Wang F."/>
            <person name="Yang Y."/>
            <person name="An X."/>
            <person name="Dong Z."/>
            <person name="Zhang K."/>
            <person name="Zhang X."/>
            <person name="Luo M.C."/>
            <person name="Dvorak J."/>
            <person name="Tong Y."/>
            <person name="Wang J."/>
            <person name="Yang H."/>
            <person name="Li Z."/>
            <person name="Wang D."/>
            <person name="Zhang A."/>
            <person name="Wang J."/>
        </authorList>
    </citation>
    <scope>NUCLEOTIDE SEQUENCE</scope>
    <source>
        <strain evidence="3">cv. G1812</strain>
    </source>
</reference>
<dbReference type="Proteomes" id="UP000015106">
    <property type="component" value="Chromosome 7"/>
</dbReference>
<feature type="compositionally biased region" description="Basic and acidic residues" evidence="1">
    <location>
        <begin position="9"/>
        <end position="22"/>
    </location>
</feature>
<dbReference type="AlphaFoldDB" id="A0A8R7PX23"/>
<dbReference type="EnsemblPlants" id="TuG1812G0300004383.01.T02">
    <property type="protein sequence ID" value="TuG1812G0300004383.01.T02"/>
    <property type="gene ID" value="TuG1812G0300004383.01"/>
</dbReference>
<dbReference type="Gramene" id="TuG1812G0300004383.01.T02">
    <property type="protein sequence ID" value="TuG1812G0300004383.01.T02"/>
    <property type="gene ID" value="TuG1812G0300004383.01"/>
</dbReference>
<organism evidence="2 3">
    <name type="scientific">Triticum urartu</name>
    <name type="common">Red wild einkorn</name>
    <name type="synonym">Crithodium urartu</name>
    <dbReference type="NCBI Taxonomy" id="4572"/>
    <lineage>
        <taxon>Eukaryota</taxon>
        <taxon>Viridiplantae</taxon>
        <taxon>Streptophyta</taxon>
        <taxon>Embryophyta</taxon>
        <taxon>Tracheophyta</taxon>
        <taxon>Spermatophyta</taxon>
        <taxon>Magnoliopsida</taxon>
        <taxon>Liliopsida</taxon>
        <taxon>Poales</taxon>
        <taxon>Poaceae</taxon>
        <taxon>BOP clade</taxon>
        <taxon>Pooideae</taxon>
        <taxon>Triticodae</taxon>
        <taxon>Triticeae</taxon>
        <taxon>Triticinae</taxon>
        <taxon>Triticum</taxon>
    </lineage>
</organism>
<evidence type="ECO:0000313" key="3">
    <source>
        <dbReference type="Proteomes" id="UP000015106"/>
    </source>
</evidence>
<reference evidence="2" key="2">
    <citation type="submission" date="2018-03" db="EMBL/GenBank/DDBJ databases">
        <title>The Triticum urartu genome reveals the dynamic nature of wheat genome evolution.</title>
        <authorList>
            <person name="Ling H."/>
            <person name="Ma B."/>
            <person name="Shi X."/>
            <person name="Liu H."/>
            <person name="Dong L."/>
            <person name="Sun H."/>
            <person name="Cao Y."/>
            <person name="Gao Q."/>
            <person name="Zheng S."/>
            <person name="Li Y."/>
            <person name="Yu Y."/>
            <person name="Du H."/>
            <person name="Qi M."/>
            <person name="Li Y."/>
            <person name="Yu H."/>
            <person name="Cui Y."/>
            <person name="Wang N."/>
            <person name="Chen C."/>
            <person name="Wu H."/>
            <person name="Zhao Y."/>
            <person name="Zhang J."/>
            <person name="Li Y."/>
            <person name="Zhou W."/>
            <person name="Zhang B."/>
            <person name="Hu W."/>
            <person name="Eijk M."/>
            <person name="Tang J."/>
            <person name="Witsenboer H."/>
            <person name="Zhao S."/>
            <person name="Li Z."/>
            <person name="Zhang A."/>
            <person name="Wang D."/>
            <person name="Liang C."/>
        </authorList>
    </citation>
    <scope>NUCLEOTIDE SEQUENCE [LARGE SCALE GENOMIC DNA]</scope>
    <source>
        <strain evidence="2">cv. G1812</strain>
    </source>
</reference>
<proteinExistence type="predicted"/>
<reference evidence="2" key="3">
    <citation type="submission" date="2022-06" db="UniProtKB">
        <authorList>
            <consortium name="EnsemblPlants"/>
        </authorList>
    </citation>
    <scope>IDENTIFICATION</scope>
</reference>
<evidence type="ECO:0000256" key="1">
    <source>
        <dbReference type="SAM" id="MobiDB-lite"/>
    </source>
</evidence>
<name>A0A8R7PX23_TRIUA</name>
<protein>
    <submittedName>
        <fullName evidence="2">Uncharacterized protein</fullName>
    </submittedName>
</protein>
<accession>A0A8R7PX23</accession>
<evidence type="ECO:0000313" key="2">
    <source>
        <dbReference type="EnsemblPlants" id="TuG1812G0300004383.01.T02"/>
    </source>
</evidence>